<keyword evidence="7" id="KW-1185">Reference proteome</keyword>
<dbReference type="Proteomes" id="UP000315759">
    <property type="component" value="Unassembled WGS sequence"/>
</dbReference>
<proteinExistence type="inferred from homology"/>
<dbReference type="GO" id="GO:0000272">
    <property type="term" value="P:polysaccharide catabolic process"/>
    <property type="evidence" value="ECO:0007669"/>
    <property type="project" value="InterPro"/>
</dbReference>
<evidence type="ECO:0000259" key="5">
    <source>
        <dbReference type="Pfam" id="PF00150"/>
    </source>
</evidence>
<evidence type="ECO:0000256" key="4">
    <source>
        <dbReference type="SAM" id="MobiDB-lite"/>
    </source>
</evidence>
<organism evidence="6 7">
    <name type="scientific">Mycolicibacterium hodleri</name>
    <dbReference type="NCBI Taxonomy" id="49897"/>
    <lineage>
        <taxon>Bacteria</taxon>
        <taxon>Bacillati</taxon>
        <taxon>Actinomycetota</taxon>
        <taxon>Actinomycetes</taxon>
        <taxon>Mycobacteriales</taxon>
        <taxon>Mycobacteriaceae</taxon>
        <taxon>Mycolicibacterium</taxon>
    </lineage>
</organism>
<feature type="compositionally biased region" description="Low complexity" evidence="4">
    <location>
        <begin position="602"/>
        <end position="614"/>
    </location>
</feature>
<dbReference type="InterPro" id="IPR017853">
    <property type="entry name" value="GH"/>
</dbReference>
<dbReference type="Gene3D" id="3.20.20.80">
    <property type="entry name" value="Glycosidases"/>
    <property type="match status" value="1"/>
</dbReference>
<dbReference type="AlphaFoldDB" id="A0A544W148"/>
<dbReference type="GO" id="GO:0004553">
    <property type="term" value="F:hydrolase activity, hydrolyzing O-glycosyl compounds"/>
    <property type="evidence" value="ECO:0007669"/>
    <property type="project" value="InterPro"/>
</dbReference>
<comment type="caution">
    <text evidence="6">The sequence shown here is derived from an EMBL/GenBank/DDBJ whole genome shotgun (WGS) entry which is preliminary data.</text>
</comment>
<dbReference type="InterPro" id="IPR051923">
    <property type="entry name" value="Glycosyl_Hydrolase_39"/>
</dbReference>
<keyword evidence="1 3" id="KW-0378">Hydrolase</keyword>
<feature type="domain" description="Glycoside hydrolase family 5" evidence="5">
    <location>
        <begin position="80"/>
        <end position="222"/>
    </location>
</feature>
<feature type="compositionally biased region" description="Low complexity" evidence="4">
    <location>
        <begin position="628"/>
        <end position="644"/>
    </location>
</feature>
<dbReference type="PANTHER" id="PTHR12631">
    <property type="entry name" value="ALPHA-L-IDURONIDASE"/>
    <property type="match status" value="1"/>
</dbReference>
<reference evidence="6 7" key="1">
    <citation type="submission" date="2018-10" db="EMBL/GenBank/DDBJ databases">
        <title>Draft genome of Mycobacterium hodleri strain B.</title>
        <authorList>
            <person name="Amande T.J."/>
            <person name="Mcgenity T.J."/>
        </authorList>
    </citation>
    <scope>NUCLEOTIDE SEQUENCE [LARGE SCALE GENOMIC DNA]</scope>
    <source>
        <strain evidence="6 7">B</strain>
    </source>
</reference>
<feature type="compositionally biased region" description="Basic and acidic residues" evidence="4">
    <location>
        <begin position="587"/>
        <end position="601"/>
    </location>
</feature>
<gene>
    <name evidence="6" type="ORF">D8S82_14215</name>
</gene>
<sequence length="644" mass="68174">MSNRHSTVLRTMATKTVVAVLPVALTCAYVSNLFVPQPPRLAAYDYQPGAEITVSGSTVGLADSNLYFLRDPTDTIDPVRVAQHLDQMQALGVDNIRVYVPWKYVETTKGEYDWRAMDVIMSLAAERDMGVLAEMNTTPAWVDPDDQYKPGAAHPDPEDFTAFASAVATRYGSTVSAYEIWNEPNYVGFYDPIDPAAYAELLKAVYPALKDIDPTATVVAAGLGHTPTYDDGSALSPVEFLDGMYAAGAKGYFDALAYHPYQETTPFSEGTPDGYALDQALAMVALMASNGDYVTGPGGQPLLDANGDPITKRIWATEYGLATSRVSYEHQAAYIQDFLATWSMQSWAGPAYVYTTVDSNPGSDDPEENYGVYTLDADGNWVRKPAAEVLAEWILAHPNQTFDPVGPTKPANPLTAFVAFVQQLVKQFNQSTRLFVNAVVTAITNFLGSFTRPAVAKAAPLSQRVALSTGLDDESPAQVGVTAKGGAKIQLDATDVAGADAAVHPTAITESAGPKPTADAKPSAVEPSLVAEPLVTEPTVSEPISTTPEVEVPAAGDLSVPESTPETTATESTKDSTTSSASTDDAPGSHERPERAARDKAPSAAAPPAAPSRSTTVQSNAREDQSAKQDSAASASPASSGPED</sequence>
<evidence type="ECO:0000256" key="3">
    <source>
        <dbReference type="RuleBase" id="RU361153"/>
    </source>
</evidence>
<evidence type="ECO:0000313" key="7">
    <source>
        <dbReference type="Proteomes" id="UP000315759"/>
    </source>
</evidence>
<feature type="compositionally biased region" description="Polar residues" evidence="4">
    <location>
        <begin position="538"/>
        <end position="548"/>
    </location>
</feature>
<evidence type="ECO:0000313" key="6">
    <source>
        <dbReference type="EMBL" id="TQR85933.1"/>
    </source>
</evidence>
<dbReference type="PANTHER" id="PTHR12631:SF10">
    <property type="entry name" value="BETA-XYLOSIDASE-LIKE PROTEIN-RELATED"/>
    <property type="match status" value="1"/>
</dbReference>
<dbReference type="Pfam" id="PF00150">
    <property type="entry name" value="Cellulase"/>
    <property type="match status" value="1"/>
</dbReference>
<dbReference type="EMBL" id="VIFX01000016">
    <property type="protein sequence ID" value="TQR85933.1"/>
    <property type="molecule type" value="Genomic_DNA"/>
</dbReference>
<feature type="compositionally biased region" description="Low complexity" evidence="4">
    <location>
        <begin position="561"/>
        <end position="586"/>
    </location>
</feature>
<comment type="similarity">
    <text evidence="3">Belongs to the glycosyl hydrolase 5 (cellulase A) family.</text>
</comment>
<accession>A0A544W148</accession>
<evidence type="ECO:0000256" key="2">
    <source>
        <dbReference type="ARBA" id="ARBA00023295"/>
    </source>
</evidence>
<evidence type="ECO:0000256" key="1">
    <source>
        <dbReference type="ARBA" id="ARBA00022801"/>
    </source>
</evidence>
<name>A0A544W148_9MYCO</name>
<dbReference type="InterPro" id="IPR001547">
    <property type="entry name" value="Glyco_hydro_5"/>
</dbReference>
<protein>
    <submittedName>
        <fullName evidence="6">Cellulase family glycosylhydrolase</fullName>
    </submittedName>
</protein>
<keyword evidence="2 3" id="KW-0326">Glycosidase</keyword>
<feature type="region of interest" description="Disordered" evidence="4">
    <location>
        <begin position="507"/>
        <end position="644"/>
    </location>
</feature>
<dbReference type="SUPFAM" id="SSF51445">
    <property type="entry name" value="(Trans)glycosidases"/>
    <property type="match status" value="1"/>
</dbReference>